<gene>
    <name evidence="1" type="ORF">ZZM4_0115</name>
</gene>
<protein>
    <recommendedName>
        <fullName evidence="2">Transposase</fullName>
    </recommendedName>
</protein>
<sequence length="63" mass="6773">MNESAGGIRVKVIGSNFNGVLYVLRTGCPWRGIDNTIENGILSMFGSTNGQTGCLGDSFRKFD</sequence>
<organism evidence="1">
    <name type="scientific">Zymomonas mobilis subsp. mobilis (strain ATCC 31821 / ZM4 / CP4)</name>
    <dbReference type="NCBI Taxonomy" id="264203"/>
    <lineage>
        <taxon>Bacteria</taxon>
        <taxon>Pseudomonadati</taxon>
        <taxon>Pseudomonadota</taxon>
        <taxon>Alphaproteobacteria</taxon>
        <taxon>Sphingomonadales</taxon>
        <taxon>Zymomonadaceae</taxon>
        <taxon>Zymomonas</taxon>
    </lineage>
</organism>
<dbReference type="AlphaFoldDB" id="A0A806D7U5"/>
<geneLocation type="plasmid" evidence="1">
    <name>pZZM404</name>
</geneLocation>
<evidence type="ECO:0008006" key="2">
    <source>
        <dbReference type="Google" id="ProtNLM"/>
    </source>
</evidence>
<name>A0A806D7U5_ZYMMO</name>
<keyword evidence="1" id="KW-0614">Plasmid</keyword>
<evidence type="ECO:0000313" key="1">
    <source>
        <dbReference type="EMBL" id="ADC33884.1"/>
    </source>
</evidence>
<reference evidence="1" key="1">
    <citation type="submission" date="2010-01" db="EMBL/GenBank/DDBJ databases">
        <title>Complete sequence of plasmid4 of Zymomonas mobilis subsp. mobilis ZM4.</title>
        <authorList>
            <consortium name="US DOE Joint Genome Institute"/>
            <person name="Lucas S."/>
            <person name="Copeland A."/>
            <person name="Lapidus A."/>
            <person name="Glavina del Rio T."/>
            <person name="Tice H."/>
            <person name="Bruce D."/>
            <person name="Goodwin L."/>
            <person name="Pitluck S."/>
            <person name="Balakireva M."/>
            <person name="Brettin T."/>
            <person name="Detter J.C."/>
            <person name="Han C."/>
            <person name="Larimer F."/>
            <person name="Land M."/>
            <person name="Hauser L."/>
            <person name="Kyrpides N."/>
            <person name="Mikhailova N."/>
            <person name="Pappas K."/>
        </authorList>
    </citation>
    <scope>NUCLEOTIDE SEQUENCE [LARGE SCALE GENOMIC DNA]</scope>
    <source>
        <strain evidence="1">ZM4</strain>
        <plasmid evidence="1">pZZM404</plasmid>
    </source>
</reference>
<dbReference type="EMBL" id="CP001884">
    <property type="protein sequence ID" value="ADC33884.1"/>
    <property type="molecule type" value="Genomic_DNA"/>
</dbReference>
<accession>A0A806D7U5</accession>
<proteinExistence type="predicted"/>